<dbReference type="KEGG" id="mlr:MELLADRAFT_59591"/>
<dbReference type="VEuPathDB" id="FungiDB:MELLADRAFT_59591"/>
<accession>F4R830</accession>
<dbReference type="InParanoid" id="F4R830"/>
<dbReference type="EMBL" id="GL883092">
    <property type="protein sequence ID" value="EGG11424.1"/>
    <property type="molecule type" value="Genomic_DNA"/>
</dbReference>
<proteinExistence type="predicted"/>
<dbReference type="GeneID" id="18929385"/>
<dbReference type="HOGENOM" id="CLU_097248_1_0_1"/>
<dbReference type="Proteomes" id="UP000001072">
    <property type="component" value="Unassembled WGS sequence"/>
</dbReference>
<evidence type="ECO:0000313" key="2">
    <source>
        <dbReference type="Proteomes" id="UP000001072"/>
    </source>
</evidence>
<gene>
    <name evidence="1" type="ORF">MELLADRAFT_59591</name>
</gene>
<sequence>MFPTFMIYGQSRRCFTPELRAIAFQARQPTSELARQTSPKRTWDFEHFVKVHLDQWSFHAIPSGIQRHLERYGFLTAQELDAISDTIYTLVDQLQDTFSTLCKAQRAVKYIEMTLDLSDPEVSVHHALLVAQLKVSKTEYKEYMRTFKRYNKGIAKLGAILSRENKSTCDFEDAEAGSVVEPTSPVVEPNAPLA</sequence>
<reference evidence="2" key="1">
    <citation type="journal article" date="2011" name="Proc. Natl. Acad. Sci. U.S.A.">
        <title>Obligate biotrophy features unraveled by the genomic analysis of rust fungi.</title>
        <authorList>
            <person name="Duplessis S."/>
            <person name="Cuomo C.A."/>
            <person name="Lin Y.-C."/>
            <person name="Aerts A."/>
            <person name="Tisserant E."/>
            <person name="Veneault-Fourrey C."/>
            <person name="Joly D.L."/>
            <person name="Hacquard S."/>
            <person name="Amselem J."/>
            <person name="Cantarel B.L."/>
            <person name="Chiu R."/>
            <person name="Coutinho P.M."/>
            <person name="Feau N."/>
            <person name="Field M."/>
            <person name="Frey P."/>
            <person name="Gelhaye E."/>
            <person name="Goldberg J."/>
            <person name="Grabherr M.G."/>
            <person name="Kodira C.D."/>
            <person name="Kohler A."/>
            <person name="Kuees U."/>
            <person name="Lindquist E.A."/>
            <person name="Lucas S.M."/>
            <person name="Mago R."/>
            <person name="Mauceli E."/>
            <person name="Morin E."/>
            <person name="Murat C."/>
            <person name="Pangilinan J.L."/>
            <person name="Park R."/>
            <person name="Pearson M."/>
            <person name="Quesneville H."/>
            <person name="Rouhier N."/>
            <person name="Sakthikumar S."/>
            <person name="Salamov A.A."/>
            <person name="Schmutz J."/>
            <person name="Selles B."/>
            <person name="Shapiro H."/>
            <person name="Tanguay P."/>
            <person name="Tuskan G.A."/>
            <person name="Henrissat B."/>
            <person name="Van de Peer Y."/>
            <person name="Rouze P."/>
            <person name="Ellis J.G."/>
            <person name="Dodds P.N."/>
            <person name="Schein J.E."/>
            <person name="Zhong S."/>
            <person name="Hamelin R.C."/>
            <person name="Grigoriev I.V."/>
            <person name="Szabo L.J."/>
            <person name="Martin F."/>
        </authorList>
    </citation>
    <scope>NUCLEOTIDE SEQUENCE [LARGE SCALE GENOMIC DNA]</scope>
    <source>
        <strain evidence="2">98AG31 / pathotype 3-4-7</strain>
    </source>
</reference>
<name>F4R830_MELLP</name>
<protein>
    <submittedName>
        <fullName evidence="1">Uncharacterized protein</fullName>
    </submittedName>
</protein>
<evidence type="ECO:0000313" key="1">
    <source>
        <dbReference type="EMBL" id="EGG11424.1"/>
    </source>
</evidence>
<dbReference type="RefSeq" id="XP_007405059.1">
    <property type="nucleotide sequence ID" value="XM_007404997.1"/>
</dbReference>
<organism evidence="2">
    <name type="scientific">Melampsora larici-populina (strain 98AG31 / pathotype 3-4-7)</name>
    <name type="common">Poplar leaf rust fungus</name>
    <dbReference type="NCBI Taxonomy" id="747676"/>
    <lineage>
        <taxon>Eukaryota</taxon>
        <taxon>Fungi</taxon>
        <taxon>Dikarya</taxon>
        <taxon>Basidiomycota</taxon>
        <taxon>Pucciniomycotina</taxon>
        <taxon>Pucciniomycetes</taxon>
        <taxon>Pucciniales</taxon>
        <taxon>Melampsoraceae</taxon>
        <taxon>Melampsora</taxon>
    </lineage>
</organism>
<keyword evidence="2" id="KW-1185">Reference proteome</keyword>
<dbReference type="AlphaFoldDB" id="F4R830"/>